<reference evidence="1 2" key="1">
    <citation type="journal article" date="2017" name="Plant Biotechnol. J.">
        <title>A comprehensive draft genome sequence for lupin (Lupinus angustifolius), an emerging health food: insights into plant-microbe interactions and legume evolution.</title>
        <authorList>
            <person name="Hane J.K."/>
            <person name="Ming Y."/>
            <person name="Kamphuis L.G."/>
            <person name="Nelson M.N."/>
            <person name="Garg G."/>
            <person name="Atkins C.A."/>
            <person name="Bayer P.E."/>
            <person name="Bravo A."/>
            <person name="Bringans S."/>
            <person name="Cannon S."/>
            <person name="Edwards D."/>
            <person name="Foley R."/>
            <person name="Gao L.L."/>
            <person name="Harrison M.J."/>
            <person name="Huang W."/>
            <person name="Hurgobin B."/>
            <person name="Li S."/>
            <person name="Liu C.W."/>
            <person name="McGrath A."/>
            <person name="Morahan G."/>
            <person name="Murray J."/>
            <person name="Weller J."/>
            <person name="Jian J."/>
            <person name="Singh K.B."/>
        </authorList>
    </citation>
    <scope>NUCLEOTIDE SEQUENCE [LARGE SCALE GENOMIC DNA]</scope>
    <source>
        <strain evidence="2">cv. Tanjil</strain>
        <tissue evidence="1">Whole plant</tissue>
    </source>
</reference>
<keyword evidence="2" id="KW-1185">Reference proteome</keyword>
<dbReference type="Gramene" id="OIW13429">
    <property type="protein sequence ID" value="OIW13429"/>
    <property type="gene ID" value="TanjilG_05319"/>
</dbReference>
<proteinExistence type="predicted"/>
<gene>
    <name evidence="1" type="ORF">TanjilG_05319</name>
</gene>
<organism evidence="1 2">
    <name type="scientific">Lupinus angustifolius</name>
    <name type="common">Narrow-leaved blue lupine</name>
    <dbReference type="NCBI Taxonomy" id="3871"/>
    <lineage>
        <taxon>Eukaryota</taxon>
        <taxon>Viridiplantae</taxon>
        <taxon>Streptophyta</taxon>
        <taxon>Embryophyta</taxon>
        <taxon>Tracheophyta</taxon>
        <taxon>Spermatophyta</taxon>
        <taxon>Magnoliopsida</taxon>
        <taxon>eudicotyledons</taxon>
        <taxon>Gunneridae</taxon>
        <taxon>Pentapetalae</taxon>
        <taxon>rosids</taxon>
        <taxon>fabids</taxon>
        <taxon>Fabales</taxon>
        <taxon>Fabaceae</taxon>
        <taxon>Papilionoideae</taxon>
        <taxon>50 kb inversion clade</taxon>
        <taxon>genistoids sensu lato</taxon>
        <taxon>core genistoids</taxon>
        <taxon>Genisteae</taxon>
        <taxon>Lupinus</taxon>
    </lineage>
</organism>
<evidence type="ECO:0000313" key="1">
    <source>
        <dbReference type="EMBL" id="OIW13429.1"/>
    </source>
</evidence>
<sequence length="57" mass="6571">MESSKSILAAQESYESKQDNMCDALDKLFCFARCHVARIMNDESFLHLLYKFLSSTC</sequence>
<name>A0A1J7IGX6_LUPAN</name>
<accession>A0A1J7IGX6</accession>
<dbReference type="Proteomes" id="UP000188354">
    <property type="component" value="Chromosome LG04"/>
</dbReference>
<protein>
    <submittedName>
        <fullName evidence="1">Uncharacterized protein</fullName>
    </submittedName>
</protein>
<dbReference type="AlphaFoldDB" id="A0A1J7IGX6"/>
<evidence type="ECO:0000313" key="2">
    <source>
        <dbReference type="Proteomes" id="UP000188354"/>
    </source>
</evidence>
<dbReference type="EMBL" id="CM007364">
    <property type="protein sequence ID" value="OIW13429.1"/>
    <property type="molecule type" value="Genomic_DNA"/>
</dbReference>